<keyword evidence="2" id="KW-1185">Reference proteome</keyword>
<dbReference type="Proteomes" id="UP000045285">
    <property type="component" value="Unassembled WGS sequence"/>
</dbReference>
<dbReference type="EMBL" id="CCMZ01000033">
    <property type="protein sequence ID" value="CDX21962.1"/>
    <property type="molecule type" value="Genomic_DNA"/>
</dbReference>
<reference evidence="2" key="1">
    <citation type="submission" date="2014-08" db="EMBL/GenBank/DDBJ databases">
        <authorList>
            <person name="Moulin L."/>
        </authorList>
    </citation>
    <scope>NUCLEOTIDE SEQUENCE [LARGE SCALE GENOMIC DNA]</scope>
</reference>
<accession>A0A090DXZ6</accession>
<organism evidence="1 2">
    <name type="scientific">Mesorhizobium plurifarium</name>
    <dbReference type="NCBI Taxonomy" id="69974"/>
    <lineage>
        <taxon>Bacteria</taxon>
        <taxon>Pseudomonadati</taxon>
        <taxon>Pseudomonadota</taxon>
        <taxon>Alphaproteobacteria</taxon>
        <taxon>Hyphomicrobiales</taxon>
        <taxon>Phyllobacteriaceae</taxon>
        <taxon>Mesorhizobium</taxon>
    </lineage>
</organism>
<name>A0A090DXZ6_MESPL</name>
<evidence type="ECO:0000313" key="2">
    <source>
        <dbReference type="Proteomes" id="UP000045285"/>
    </source>
</evidence>
<gene>
    <name evidence="1" type="ORF">MPL3356_390059</name>
</gene>
<proteinExistence type="predicted"/>
<evidence type="ECO:0000313" key="1">
    <source>
        <dbReference type="EMBL" id="CDX21962.1"/>
    </source>
</evidence>
<sequence>MALATGAGRDRFPVWAGRLGFKSIKAALPLCETLNEVDWPKLKYWQPEVASNAPKRKRPDKALIGMRKLLLGQGRLKPR</sequence>
<dbReference type="AlphaFoldDB" id="A0A090DXZ6"/>
<protein>
    <submittedName>
        <fullName evidence="1">Uncharacterized protein</fullName>
    </submittedName>
</protein>